<dbReference type="Gene3D" id="3.60.40.10">
    <property type="entry name" value="PPM-type phosphatase domain"/>
    <property type="match status" value="1"/>
</dbReference>
<evidence type="ECO:0000313" key="3">
    <source>
        <dbReference type="EMBL" id="QOV88085.1"/>
    </source>
</evidence>
<dbReference type="RefSeq" id="WP_206291053.1">
    <property type="nucleotide sequence ID" value="NZ_CP063458.1"/>
</dbReference>
<accession>A0A7M2WRA7</accession>
<sequence length="574" mass="63473">MALPDTDNLSLTDFVDRETLQEIQDSFAAVAQVKATITDAEGNVLTQAMPTRGFLRRQRALAEAAGLAEDGQPTRAGAEYVAPIVVDDKRVGTIRMSATSSPAPIDEGKLQQLALKYGLDIKQLKTLATQLNRARGGQAASIQFLFLLANAIARLCFQEYQLRQRINEITAVYSITMMLSESRDLKKVLNRAARFVAEVMSAKAASIRLVDEERDELTIQAVFNLSPQYLSKGRIQLSKAEIDLEALGADGFAFVANMQDDPRVIFPQESAREGIVSMLSVGMRYKGRPVGVMRVYTDHEQRFSPLKIDLLKAVAAQAAAAIENTRLLEDAAVADALEREVQTAADVQQRMIPQTPPVVPGLDLASVYVPCYTLGGDFFDFITLPDDNLGLAIADVSGKGVPASLTMAMVRSFLRAQVDNVYYLYEVVKRINLLACRDVRPGEFVTLFYGVLDARNRRFTYCNAGHPPAMLFRNGQVTELNADNMVLGVDPDEDYKQSFIHLEPGDALLLYTDGLPDGRNFLDEAFGRQRVIEAFKEGGKTAEEIAQNVLWRQRKFVGMAKRTDDVTMIVVKVR</sequence>
<dbReference type="SUPFAM" id="SSF81606">
    <property type="entry name" value="PP2C-like"/>
    <property type="match status" value="1"/>
</dbReference>
<dbReference type="InterPro" id="IPR036457">
    <property type="entry name" value="PPM-type-like_dom_sf"/>
</dbReference>
<organism evidence="3 4">
    <name type="scientific">Humisphaera borealis</name>
    <dbReference type="NCBI Taxonomy" id="2807512"/>
    <lineage>
        <taxon>Bacteria</taxon>
        <taxon>Pseudomonadati</taxon>
        <taxon>Planctomycetota</taxon>
        <taxon>Phycisphaerae</taxon>
        <taxon>Tepidisphaerales</taxon>
        <taxon>Tepidisphaeraceae</taxon>
        <taxon>Humisphaera</taxon>
    </lineage>
</organism>
<feature type="domain" description="PPM-type phosphatase" evidence="2">
    <location>
        <begin position="361"/>
        <end position="573"/>
    </location>
</feature>
<dbReference type="Gene3D" id="3.30.450.40">
    <property type="match status" value="1"/>
</dbReference>
<dbReference type="PANTHER" id="PTHR43156:SF2">
    <property type="entry name" value="STAGE II SPORULATION PROTEIN E"/>
    <property type="match status" value="1"/>
</dbReference>
<name>A0A7M2WRA7_9BACT</name>
<dbReference type="Pfam" id="PF07228">
    <property type="entry name" value="SpoIIE"/>
    <property type="match status" value="1"/>
</dbReference>
<dbReference type="KEGG" id="hbs:IPV69_17700"/>
<dbReference type="PANTHER" id="PTHR43156">
    <property type="entry name" value="STAGE II SPORULATION PROTEIN E-RELATED"/>
    <property type="match status" value="1"/>
</dbReference>
<reference evidence="3 4" key="1">
    <citation type="submission" date="2020-10" db="EMBL/GenBank/DDBJ databases">
        <title>Wide distribution of Phycisphaera-like planctomycetes from WD2101 soil group in peatlands and genome analysis of the first cultivated representative.</title>
        <authorList>
            <person name="Dedysh S.N."/>
            <person name="Beletsky A.V."/>
            <person name="Ivanova A."/>
            <person name="Kulichevskaya I.S."/>
            <person name="Suzina N.E."/>
            <person name="Philippov D.A."/>
            <person name="Rakitin A.L."/>
            <person name="Mardanov A.V."/>
            <person name="Ravin N.V."/>
        </authorList>
    </citation>
    <scope>NUCLEOTIDE SEQUENCE [LARGE SCALE GENOMIC DNA]</scope>
    <source>
        <strain evidence="3 4">M1803</strain>
    </source>
</reference>
<gene>
    <name evidence="3" type="ORF">IPV69_17700</name>
</gene>
<dbReference type="InterPro" id="IPR052016">
    <property type="entry name" value="Bact_Sigma-Reg"/>
</dbReference>
<evidence type="ECO:0000313" key="4">
    <source>
        <dbReference type="Proteomes" id="UP000593765"/>
    </source>
</evidence>
<dbReference type="AlphaFoldDB" id="A0A7M2WRA7"/>
<protein>
    <submittedName>
        <fullName evidence="3">SpoIIE family protein phosphatase</fullName>
    </submittedName>
</protein>
<dbReference type="SMART" id="SM00065">
    <property type="entry name" value="GAF"/>
    <property type="match status" value="1"/>
</dbReference>
<dbReference type="EMBL" id="CP063458">
    <property type="protein sequence ID" value="QOV88085.1"/>
    <property type="molecule type" value="Genomic_DNA"/>
</dbReference>
<dbReference type="Pfam" id="PF13185">
    <property type="entry name" value="GAF_2"/>
    <property type="match status" value="1"/>
</dbReference>
<dbReference type="InterPro" id="IPR018771">
    <property type="entry name" value="PocR_dom"/>
</dbReference>
<dbReference type="Pfam" id="PF10114">
    <property type="entry name" value="PocR"/>
    <property type="match status" value="1"/>
</dbReference>
<dbReference type="InterPro" id="IPR029016">
    <property type="entry name" value="GAF-like_dom_sf"/>
</dbReference>
<dbReference type="GO" id="GO:0016791">
    <property type="term" value="F:phosphatase activity"/>
    <property type="evidence" value="ECO:0007669"/>
    <property type="project" value="TreeGrafter"/>
</dbReference>
<dbReference type="Proteomes" id="UP000593765">
    <property type="component" value="Chromosome"/>
</dbReference>
<keyword evidence="4" id="KW-1185">Reference proteome</keyword>
<evidence type="ECO:0000256" key="1">
    <source>
        <dbReference type="ARBA" id="ARBA00022801"/>
    </source>
</evidence>
<dbReference type="SMART" id="SM00331">
    <property type="entry name" value="PP2C_SIG"/>
    <property type="match status" value="1"/>
</dbReference>
<dbReference type="InterPro" id="IPR003018">
    <property type="entry name" value="GAF"/>
</dbReference>
<dbReference type="InterPro" id="IPR001932">
    <property type="entry name" value="PPM-type_phosphatase-like_dom"/>
</dbReference>
<keyword evidence="1" id="KW-0378">Hydrolase</keyword>
<evidence type="ECO:0000259" key="2">
    <source>
        <dbReference type="PROSITE" id="PS51746"/>
    </source>
</evidence>
<proteinExistence type="predicted"/>
<dbReference type="PROSITE" id="PS51746">
    <property type="entry name" value="PPM_2"/>
    <property type="match status" value="1"/>
</dbReference>
<dbReference type="SUPFAM" id="SSF55781">
    <property type="entry name" value="GAF domain-like"/>
    <property type="match status" value="1"/>
</dbReference>